<dbReference type="InterPro" id="IPR006162">
    <property type="entry name" value="Ppantetheine_attach_site"/>
</dbReference>
<protein>
    <recommendedName>
        <fullName evidence="6">Carrier domain-containing protein</fullName>
    </recommendedName>
</protein>
<dbReference type="CDD" id="cd05918">
    <property type="entry name" value="A_NRPS_SidN3_like"/>
    <property type="match status" value="1"/>
</dbReference>
<feature type="coiled-coil region" evidence="5">
    <location>
        <begin position="2111"/>
        <end position="2167"/>
    </location>
</feature>
<dbReference type="Pfam" id="PF00501">
    <property type="entry name" value="AMP-binding"/>
    <property type="match status" value="1"/>
</dbReference>
<dbReference type="PROSITE" id="PS00455">
    <property type="entry name" value="AMP_BINDING"/>
    <property type="match status" value="1"/>
</dbReference>
<evidence type="ECO:0000256" key="1">
    <source>
        <dbReference type="ARBA" id="ARBA00022450"/>
    </source>
</evidence>
<keyword evidence="2" id="KW-0597">Phosphoprotein</keyword>
<keyword evidence="5" id="KW-0175">Coiled coil</keyword>
<dbReference type="NCBIfam" id="TIGR01733">
    <property type="entry name" value="AA-adenyl-dom"/>
    <property type="match status" value="1"/>
</dbReference>
<dbReference type="InterPro" id="IPR009081">
    <property type="entry name" value="PP-bd_ACP"/>
</dbReference>
<evidence type="ECO:0000256" key="5">
    <source>
        <dbReference type="SAM" id="Coils"/>
    </source>
</evidence>
<dbReference type="Pfam" id="PF00550">
    <property type="entry name" value="PP-binding"/>
    <property type="match status" value="2"/>
</dbReference>
<dbReference type="EMBL" id="JAZGSY010000064">
    <property type="protein sequence ID" value="KAL1841786.1"/>
    <property type="molecule type" value="Genomic_DNA"/>
</dbReference>
<dbReference type="Gene3D" id="3.30.559.10">
    <property type="entry name" value="Chloramphenicol acetyltransferase-like domain"/>
    <property type="match status" value="2"/>
</dbReference>
<dbReference type="InterPro" id="IPR020845">
    <property type="entry name" value="AMP-binding_CS"/>
</dbReference>
<proteinExistence type="inferred from homology"/>
<dbReference type="CDD" id="cd19545">
    <property type="entry name" value="FUM14_C_NRPS-like"/>
    <property type="match status" value="1"/>
</dbReference>
<feature type="domain" description="Carrier" evidence="6">
    <location>
        <begin position="780"/>
        <end position="856"/>
    </location>
</feature>
<dbReference type="Gene3D" id="1.10.1200.10">
    <property type="entry name" value="ACP-like"/>
    <property type="match status" value="2"/>
</dbReference>
<dbReference type="Pfam" id="PF24895">
    <property type="entry name" value="SIDD_N"/>
    <property type="match status" value="1"/>
</dbReference>
<sequence length="2204" mass="237908">MGPIATFTEPEGSASLEFSRCSGTLPSTKVNGHVFFTDTAAVAPEVVSAAVPTSVREETVLLAWLITLLRTREEREASFEWSYVNDPNSVDGTSTRRQLISKDVVDSLDTNADQITANISRHLTSSSPRSQRLSDGVSLVLSTGSLDQTDDVVNKDEPSLHVTARLHNGALEIRPVWHSSDMLPFTCISTPTTSLTTLLGPTTHDLDYIWSWNHNLPPTYDACMHDVISERAQQHPEKQAIDSWDGSLTYGQIEQYSIVLAQHLRTDLGVQLHDVVPVCFEKSRWTTVAVLGVMKAGATMVLMDPTLPLARLQNMAQQVGGKVMVTGRNQHSLGQSILPEGKIAAVDADFFASQPDRILSDLPSVPSSALMYIIFTSGSTGTPKGVQISHRTYTSSAYPRAAAVGYNEGTRTLDFASYAFDVSIDSMLLTLANGGCLCIPSDEARLNDINGAMRDMRVNYAGITPSVARILDDDVIDNLTHGFGLGGEAVSARDVNVWGKRARIVIGYGPCECTIGCTVNSSAATGTDYISIGPGNGACIWIADPEDHDKLVPVGAVGEILVEGPIVGQGYLNDPAKTAASFIENPKWLVEGHGNAHPGRRGRLYKTGDLGRYDPDGSGGIVFVGRKDTQVKLRGQRVELGEIESQLTARLPQNVDVVAEVVVPKGAAGGKATLVAFVAPRSVKASGKDADAELELATLAPELNEKLSKADDEIEEVLPRYMVPTAYIPVNRIPTLISGKTDRKRLKAFAAKVDLREVAAKTEKTPGATHGDAAASVEDRPLTDMENRLRAAWAEVLKVEVDKIRAGDNFFVLGGDSLAAMRLSSVCREAGLDLSVANTFGNPTLSAMASVTTAVSTSQTVSKRTPFCLLPQPVSPVILEASQACSTEVTAVEDMYPCTPTQESLFTFSLKSTEPYVAQRVAKIPPHIPTDAWKRSWEEVVSVTPILRSRLVQMSDFAGLGQVVLKESIPWRYSTDAVDSYLVSDRRQQMGLGQPLARYAIIEPTTEPGTRYMVWTLHHAVYDGWSEPIVLARVREALNSATPLTNPATTMADFVHFLKTATPDDETMSFWANELAGGTGPQFPRLPSRDFVPSPDVLLTRHISLPTTQLATFPFTLATLIRGAWALVSSLHAGSQDIVFGETLMGRDIPLPGVETVVGPLIATVPVRVRVDSAASVREYLATVQRQTGARAPHQHRGMQYIRRASRDAQYACEAPSGLVIQPEPEHGGVVEELGFQMADVVLEAVHFNPYPLMLACGIDKGVGGFRVAASFDSRVASEQEMGRVLAQLEMVCRALVEGLDRKVGEVDVLPEEEREKIWEWNAEPPMRRDGKTGVVRVGMRPGEVFNARAAVPWVCQLRNPTVLAPIGCPGELWLESEFLTGNGVVDSPAWLAAGGGRHKGRTGKAQPTGVIVILQEDGSLVFVGHKDEKLGIQDAGHVAELEGHLATYLPEPSRYAVAAGPQGSLVVFVERPGAEQEDNVGILAEPAIISIPDSDFLHVTVSATMPTSLSSALRRLDKFAENSLASHLVPSGYVVVDRIPTKGGEIDRAVLEQLGTNLPSTLLDRLRHGFQKAWTTASPAQPGTLTTAEEILRSAWATVLGIPEDRIDADDNFFRLGGDSVLAMKLVSRLRTAGHVLTVADIFRHMRLGDAAKVLKLNEVAAGETTNGVKTSESRYQPFSLVGVPDADKFVADVIRPRLQDSSWTVKDAYPVTDSQALDVAATVQSPRTSVQYTTLRSPDGFDRARLAQAFQALVNAHDILRTIFIEHDSSLLQVILDSLEVSLTTHIADSANLDQAVSSICTSHLDNPTSFRLGAPFVHFLLVEAHGDSKEEVFIMALSHALYDGVSLPLLLRDLSTLYAGLALNSAAATAPFSSYISLTRSPVNANPALSYWRGLLSGSKPTVLPGQAPIPTSASNALFLTAPTVPAAQVLTTGTTTASLLTSAWALLLARRLKTQDVTFGSITSGRTAPAVLLEAGDATIDGPCYQFTPVRVRFDEKTQTAAELLAGVQRQAAESSSWDFLGVSRVAEAVGWSDHLGNGTGGGDGLLTGRYGVFFDSVVHHQDWEDFDEMEFGEGKCAVDIVNPHGDAARPLKVVSFVKGGEVNVGLVGYQEERGLLEEVLKELAETVRELVNGGEGRLLEVKEEVEETADVVVAEKEEASDEKGVALEKTGEIVEKKRKRSWKKRLSMWKKKVMGRHAA</sequence>
<reference evidence="7 8" key="1">
    <citation type="journal article" date="2024" name="Commun. Biol.">
        <title>Comparative genomic analysis of thermophilic fungi reveals convergent evolutionary adaptations and gene losses.</title>
        <authorList>
            <person name="Steindorff A.S."/>
            <person name="Aguilar-Pontes M.V."/>
            <person name="Robinson A.J."/>
            <person name="Andreopoulos B."/>
            <person name="LaButti K."/>
            <person name="Kuo A."/>
            <person name="Mondo S."/>
            <person name="Riley R."/>
            <person name="Otillar R."/>
            <person name="Haridas S."/>
            <person name="Lipzen A."/>
            <person name="Grimwood J."/>
            <person name="Schmutz J."/>
            <person name="Clum A."/>
            <person name="Reid I.D."/>
            <person name="Moisan M.C."/>
            <person name="Butler G."/>
            <person name="Nguyen T.T.M."/>
            <person name="Dewar K."/>
            <person name="Conant G."/>
            <person name="Drula E."/>
            <person name="Henrissat B."/>
            <person name="Hansel C."/>
            <person name="Singer S."/>
            <person name="Hutchinson M.I."/>
            <person name="de Vries R.P."/>
            <person name="Natvig D.O."/>
            <person name="Powell A.J."/>
            <person name="Tsang A."/>
            <person name="Grigoriev I.V."/>
        </authorList>
    </citation>
    <scope>NUCLEOTIDE SEQUENCE [LARGE SCALE GENOMIC DNA]</scope>
    <source>
        <strain evidence="7 8">CBS 620.91</strain>
    </source>
</reference>
<evidence type="ECO:0000256" key="2">
    <source>
        <dbReference type="ARBA" id="ARBA00022553"/>
    </source>
</evidence>
<keyword evidence="8" id="KW-1185">Reference proteome</keyword>
<organism evidence="7 8">
    <name type="scientific">Humicola insolens</name>
    <name type="common">Soft-rot fungus</name>
    <dbReference type="NCBI Taxonomy" id="85995"/>
    <lineage>
        <taxon>Eukaryota</taxon>
        <taxon>Fungi</taxon>
        <taxon>Dikarya</taxon>
        <taxon>Ascomycota</taxon>
        <taxon>Pezizomycotina</taxon>
        <taxon>Sordariomycetes</taxon>
        <taxon>Sordariomycetidae</taxon>
        <taxon>Sordariales</taxon>
        <taxon>Chaetomiaceae</taxon>
        <taxon>Mycothermus</taxon>
    </lineage>
</organism>
<dbReference type="Gene3D" id="3.30.559.30">
    <property type="entry name" value="Nonribosomal peptide synthetase, condensation domain"/>
    <property type="match status" value="2"/>
</dbReference>
<evidence type="ECO:0000256" key="4">
    <source>
        <dbReference type="ARBA" id="ARBA00029454"/>
    </source>
</evidence>
<comment type="caution">
    <text evidence="7">The sequence shown here is derived from an EMBL/GenBank/DDBJ whole genome shotgun (WGS) entry which is preliminary data.</text>
</comment>
<dbReference type="PROSITE" id="PS00012">
    <property type="entry name" value="PHOSPHOPANTETHEINE"/>
    <property type="match status" value="1"/>
</dbReference>
<dbReference type="Gene3D" id="3.40.50.12780">
    <property type="entry name" value="N-terminal domain of ligase-like"/>
    <property type="match status" value="1"/>
</dbReference>
<dbReference type="SUPFAM" id="SSF52777">
    <property type="entry name" value="CoA-dependent acyltransferases"/>
    <property type="match status" value="4"/>
</dbReference>
<dbReference type="InterPro" id="IPR000873">
    <property type="entry name" value="AMP-dep_synth/lig_dom"/>
</dbReference>
<keyword evidence="1" id="KW-0596">Phosphopantetheine</keyword>
<dbReference type="InterPro" id="IPR023213">
    <property type="entry name" value="CAT-like_dom_sf"/>
</dbReference>
<dbReference type="InterPro" id="IPR001242">
    <property type="entry name" value="Condensation_dom"/>
</dbReference>
<evidence type="ECO:0000256" key="3">
    <source>
        <dbReference type="ARBA" id="ARBA00022598"/>
    </source>
</evidence>
<evidence type="ECO:0000259" key="6">
    <source>
        <dbReference type="PROSITE" id="PS50075"/>
    </source>
</evidence>
<dbReference type="InterPro" id="IPR036736">
    <property type="entry name" value="ACP-like_sf"/>
</dbReference>
<evidence type="ECO:0000313" key="8">
    <source>
        <dbReference type="Proteomes" id="UP001583172"/>
    </source>
</evidence>
<dbReference type="Pfam" id="PF00668">
    <property type="entry name" value="Condensation"/>
    <property type="match status" value="2"/>
</dbReference>
<dbReference type="SMART" id="SM00823">
    <property type="entry name" value="PKS_PP"/>
    <property type="match status" value="2"/>
</dbReference>
<name>A0ABR3VLK0_HUMIN</name>
<accession>A0ABR3VLK0</accession>
<dbReference type="InterPro" id="IPR045851">
    <property type="entry name" value="AMP-bd_C_sf"/>
</dbReference>
<dbReference type="PANTHER" id="PTHR45527">
    <property type="entry name" value="NONRIBOSOMAL PEPTIDE SYNTHETASE"/>
    <property type="match status" value="1"/>
</dbReference>
<evidence type="ECO:0000313" key="7">
    <source>
        <dbReference type="EMBL" id="KAL1841786.1"/>
    </source>
</evidence>
<dbReference type="PANTHER" id="PTHR45527:SF3">
    <property type="entry name" value="SIDEROPHORE SYNTHETASE (EUROFUNG)"/>
    <property type="match status" value="1"/>
</dbReference>
<dbReference type="InterPro" id="IPR056896">
    <property type="entry name" value="SIDD_N"/>
</dbReference>
<dbReference type="SUPFAM" id="SSF56801">
    <property type="entry name" value="Acetyl-CoA synthetase-like"/>
    <property type="match status" value="2"/>
</dbReference>
<dbReference type="Gene3D" id="3.30.300.30">
    <property type="match status" value="1"/>
</dbReference>
<dbReference type="PROSITE" id="PS50075">
    <property type="entry name" value="CARRIER"/>
    <property type="match status" value="2"/>
</dbReference>
<feature type="domain" description="Carrier" evidence="6">
    <location>
        <begin position="1584"/>
        <end position="1660"/>
    </location>
</feature>
<dbReference type="SUPFAM" id="SSF47336">
    <property type="entry name" value="ACP-like"/>
    <property type="match status" value="2"/>
</dbReference>
<gene>
    <name evidence="7" type="ORF">VTJ49DRAFT_6624</name>
</gene>
<dbReference type="InterPro" id="IPR042099">
    <property type="entry name" value="ANL_N_sf"/>
</dbReference>
<comment type="similarity">
    <text evidence="4">Belongs to the NRP synthetase family.</text>
</comment>
<dbReference type="InterPro" id="IPR020806">
    <property type="entry name" value="PKS_PP-bd"/>
</dbReference>
<dbReference type="Proteomes" id="UP001583172">
    <property type="component" value="Unassembled WGS sequence"/>
</dbReference>
<keyword evidence="3" id="KW-0436">Ligase</keyword>
<dbReference type="InterPro" id="IPR010071">
    <property type="entry name" value="AA_adenyl_dom"/>
</dbReference>